<feature type="compositionally biased region" description="Polar residues" evidence="1">
    <location>
        <begin position="71"/>
        <end position="80"/>
    </location>
</feature>
<comment type="caution">
    <text evidence="2">The sequence shown here is derived from an EMBL/GenBank/DDBJ whole genome shotgun (WGS) entry which is preliminary data.</text>
</comment>
<accession>A0A7J0HFB5</accession>
<evidence type="ECO:0000313" key="3">
    <source>
        <dbReference type="Proteomes" id="UP000585474"/>
    </source>
</evidence>
<dbReference type="AlphaFoldDB" id="A0A7J0HFB5"/>
<sequence>MDNLIRRKRIIVNWCCYTGTTGNWSYVRSVDVGTDIQPPPIPASNSVCPQVCTPSSARLQLCADMQHRAPLTQQASTKHSPSQREDQTPLKAGPPGGLVVWRLELRLRFAWSTPPRGARLEPRLLKRQGATLAPLCALRLSQHCSNQASLYNPGELEFGEWGTRHGY</sequence>
<reference evidence="2 3" key="1">
    <citation type="submission" date="2019-07" db="EMBL/GenBank/DDBJ databases">
        <title>De Novo Assembly of kiwifruit Actinidia rufa.</title>
        <authorList>
            <person name="Sugita-Konishi S."/>
            <person name="Sato K."/>
            <person name="Mori E."/>
            <person name="Abe Y."/>
            <person name="Kisaki G."/>
            <person name="Hamano K."/>
            <person name="Suezawa K."/>
            <person name="Otani M."/>
            <person name="Fukuda T."/>
            <person name="Manabe T."/>
            <person name="Gomi K."/>
            <person name="Tabuchi M."/>
            <person name="Akimitsu K."/>
            <person name="Kataoka I."/>
        </authorList>
    </citation>
    <scope>NUCLEOTIDE SEQUENCE [LARGE SCALE GENOMIC DNA]</scope>
    <source>
        <strain evidence="3">cv. Fuchu</strain>
    </source>
</reference>
<name>A0A7J0HFB5_9ERIC</name>
<organism evidence="2 3">
    <name type="scientific">Actinidia rufa</name>
    <dbReference type="NCBI Taxonomy" id="165716"/>
    <lineage>
        <taxon>Eukaryota</taxon>
        <taxon>Viridiplantae</taxon>
        <taxon>Streptophyta</taxon>
        <taxon>Embryophyta</taxon>
        <taxon>Tracheophyta</taxon>
        <taxon>Spermatophyta</taxon>
        <taxon>Magnoliopsida</taxon>
        <taxon>eudicotyledons</taxon>
        <taxon>Gunneridae</taxon>
        <taxon>Pentapetalae</taxon>
        <taxon>asterids</taxon>
        <taxon>Ericales</taxon>
        <taxon>Actinidiaceae</taxon>
        <taxon>Actinidia</taxon>
    </lineage>
</organism>
<dbReference type="EMBL" id="BJWL01000029">
    <property type="protein sequence ID" value="GFZ21738.1"/>
    <property type="molecule type" value="Genomic_DNA"/>
</dbReference>
<evidence type="ECO:0000256" key="1">
    <source>
        <dbReference type="SAM" id="MobiDB-lite"/>
    </source>
</evidence>
<proteinExistence type="predicted"/>
<keyword evidence="3" id="KW-1185">Reference proteome</keyword>
<dbReference type="Proteomes" id="UP000585474">
    <property type="component" value="Unassembled WGS sequence"/>
</dbReference>
<gene>
    <name evidence="2" type="ORF">Acr_29g0009000</name>
</gene>
<feature type="region of interest" description="Disordered" evidence="1">
    <location>
        <begin position="70"/>
        <end position="94"/>
    </location>
</feature>
<protein>
    <submittedName>
        <fullName evidence="2">Uncharacterized protein</fullName>
    </submittedName>
</protein>
<evidence type="ECO:0000313" key="2">
    <source>
        <dbReference type="EMBL" id="GFZ21738.1"/>
    </source>
</evidence>